<dbReference type="KEGG" id="cdc:CD196_1458"/>
<evidence type="ECO:0000256" key="1">
    <source>
        <dbReference type="SAM" id="MobiDB-lite"/>
    </source>
</evidence>
<gene>
    <name evidence="2" type="ordered locus">CD196_1458</name>
</gene>
<reference evidence="2 3" key="1">
    <citation type="journal article" date="2009" name="Genome Biol.">
        <title>Comparative genome and phenotypic analysis of Clostridium difficile 027 strains provides insight into the evolution of a hypervirulent bacterium.</title>
        <authorList>
            <person name="Stabler R.A."/>
            <person name="He M."/>
            <person name="Dawson L."/>
            <person name="Martin M."/>
            <person name="Valiente E."/>
            <person name="Corton C."/>
            <person name="Lawley T.D."/>
            <person name="Sebaihia M."/>
            <person name="Quail M.A."/>
            <person name="Rose G."/>
            <person name="Gerding D.N."/>
            <person name="Gibert M."/>
            <person name="Popoff M.R."/>
            <person name="Parkhill J."/>
            <person name="Dougan G."/>
            <person name="Wren B.W."/>
        </authorList>
    </citation>
    <scope>NUCLEOTIDE SEQUENCE [LARGE SCALE GENOMIC DNA]</scope>
    <source>
        <strain evidence="2 3">CD196</strain>
    </source>
</reference>
<dbReference type="AlphaFoldDB" id="A0A0H3N231"/>
<dbReference type="NCBIfam" id="TIGR01538">
    <property type="entry name" value="portal_SPP1"/>
    <property type="match status" value="1"/>
</dbReference>
<dbReference type="InterPro" id="IPR021145">
    <property type="entry name" value="Portal_protein_SPP1_Gp6-like"/>
</dbReference>
<organism evidence="2 3">
    <name type="scientific">Clostridioides difficile (strain CD196)</name>
    <name type="common">Peptoclostridium difficile</name>
    <dbReference type="NCBI Taxonomy" id="645462"/>
    <lineage>
        <taxon>Bacteria</taxon>
        <taxon>Bacillati</taxon>
        <taxon>Bacillota</taxon>
        <taxon>Clostridia</taxon>
        <taxon>Peptostreptococcales</taxon>
        <taxon>Peptostreptococcaceae</taxon>
        <taxon>Clostridioides</taxon>
    </lineage>
</organism>
<feature type="region of interest" description="Disordered" evidence="1">
    <location>
        <begin position="460"/>
        <end position="480"/>
    </location>
</feature>
<protein>
    <submittedName>
        <fullName evidence="2">Phage portal protein</fullName>
    </submittedName>
</protein>
<dbReference type="HOGENOM" id="CLU_041766_0_0_9"/>
<evidence type="ECO:0000313" key="2">
    <source>
        <dbReference type="EMBL" id="CBA62801.1"/>
    </source>
</evidence>
<dbReference type="RefSeq" id="WP_009888831.1">
    <property type="nucleotide sequence ID" value="NC_013315.1"/>
</dbReference>
<name>A0A0H3N231_CLODC</name>
<dbReference type="EMBL" id="FN538970">
    <property type="protein sequence ID" value="CBA62801.1"/>
    <property type="molecule type" value="Genomic_DNA"/>
</dbReference>
<proteinExistence type="predicted"/>
<sequence>MLNIYISETDLIKVQLKKESTFNLVKVIEHYILKHRPEKYKQGEEYYYGNTDVNNKRRYYLLDGAKVDDFTKVNNKAINNYHKLLVDQKVGYSVGNPIVFNADDDNLTKLLNDLLGEEFDDTITELYLNASNKGVEWLHPYINRKGEFKYVIIPAEEAIPIWDSKRQRELVAFIRFYYIEDIDGNKIKRVEYYTENDVTYFIERGNSFIQEFLYDEYGKMTDIQEGHFRINNKEQGWGKVPFIPFKNNEKCVSDLTFYKSLIDIYDNNISTLADNLDEMQEVIYVLKEYPGTSLQEFIDNIRYYKSIKVDGGGGVDKLEINIPVEAKKELLDRLEKNIIIFGQGVNPESQNTGDKSGVALKFLYSLLDLKCSKTEKKFKKAIRELLWFVCEYLKISGSKSYDYKSVQITFNHSMIINESEKIDMASKSIGIISDETIVSNHPWVEDVNDELERLKKQEETQKEYDDLIPTNNQEGVIDET</sequence>
<evidence type="ECO:0000313" key="3">
    <source>
        <dbReference type="Proteomes" id="UP000002068"/>
    </source>
</evidence>
<dbReference type="Pfam" id="PF05133">
    <property type="entry name" value="SPP1_portal"/>
    <property type="match status" value="1"/>
</dbReference>
<dbReference type="InterPro" id="IPR006428">
    <property type="entry name" value="Portal_SPP1-type"/>
</dbReference>
<dbReference type="Proteomes" id="UP000002068">
    <property type="component" value="Chromosome"/>
</dbReference>
<accession>A0A0H3N231</accession>